<dbReference type="EMBL" id="CASHTH010001844">
    <property type="protein sequence ID" value="CAI8020744.1"/>
    <property type="molecule type" value="Genomic_DNA"/>
</dbReference>
<name>A0AA35RZW1_GEOBA</name>
<proteinExistence type="predicted"/>
<accession>A0AA35RZW1</accession>
<gene>
    <name evidence="1" type="ORF">GBAR_LOCUS12381</name>
</gene>
<sequence length="174" mass="16550">MSSKVGPSTGGGGGTFVAVNKKRDLLVAAGGGGGTRGHDSEDYDGVDANIRSGDGCDGVGVQWANGGSNGECGKDAIFTGPCWGYGGAGFQSASQSAKSFLHGGASTPGEGGGFGGGGAVGHYGGGGGGGYSGGGGGRGGGGGGSYVLEGGMDVKRWLGNEGHGYVKIVHVDNE</sequence>
<dbReference type="AlphaFoldDB" id="A0AA35RZW1"/>
<comment type="caution">
    <text evidence="1">The sequence shown here is derived from an EMBL/GenBank/DDBJ whole genome shotgun (WGS) entry which is preliminary data.</text>
</comment>
<keyword evidence="2" id="KW-1185">Reference proteome</keyword>
<organism evidence="1 2">
    <name type="scientific">Geodia barretti</name>
    <name type="common">Barrett's horny sponge</name>
    <dbReference type="NCBI Taxonomy" id="519541"/>
    <lineage>
        <taxon>Eukaryota</taxon>
        <taxon>Metazoa</taxon>
        <taxon>Porifera</taxon>
        <taxon>Demospongiae</taxon>
        <taxon>Heteroscleromorpha</taxon>
        <taxon>Tetractinellida</taxon>
        <taxon>Astrophorina</taxon>
        <taxon>Geodiidae</taxon>
        <taxon>Geodia</taxon>
    </lineage>
</organism>
<protein>
    <submittedName>
        <fullName evidence="1">Uncharacterized protein</fullName>
    </submittedName>
</protein>
<reference evidence="1" key="1">
    <citation type="submission" date="2023-03" db="EMBL/GenBank/DDBJ databases">
        <authorList>
            <person name="Steffen K."/>
            <person name="Cardenas P."/>
        </authorList>
    </citation>
    <scope>NUCLEOTIDE SEQUENCE</scope>
</reference>
<evidence type="ECO:0000313" key="2">
    <source>
        <dbReference type="Proteomes" id="UP001174909"/>
    </source>
</evidence>
<dbReference type="Proteomes" id="UP001174909">
    <property type="component" value="Unassembled WGS sequence"/>
</dbReference>
<evidence type="ECO:0000313" key="1">
    <source>
        <dbReference type="EMBL" id="CAI8020744.1"/>
    </source>
</evidence>